<keyword evidence="2" id="KW-1185">Reference proteome</keyword>
<sequence>MELLKMHMANVKINRPRNDDNRNQNGGLIGTFENRRGTIKNSIAAADVNSDVYKVIAAKDNNNIADIKNNIQNVYEVSDIKGLSSVVKDTKNIIAIQLNELKKKTFYINNLKWDSNLWDLSKVESGGMPTIK</sequence>
<accession>A0A6M0RDB7</accession>
<gene>
    <name evidence="1" type="ORF">FDF74_08680</name>
</gene>
<protein>
    <submittedName>
        <fullName evidence="1">Uncharacterized protein</fullName>
    </submittedName>
</protein>
<organism evidence="1 2">
    <name type="scientific">Clostridium niameyense</name>
    <dbReference type="NCBI Taxonomy" id="1622073"/>
    <lineage>
        <taxon>Bacteria</taxon>
        <taxon>Bacillati</taxon>
        <taxon>Bacillota</taxon>
        <taxon>Clostridia</taxon>
        <taxon>Eubacteriales</taxon>
        <taxon>Clostridiaceae</taxon>
        <taxon>Clostridium</taxon>
    </lineage>
</organism>
<reference evidence="1 2" key="1">
    <citation type="submission" date="2019-04" db="EMBL/GenBank/DDBJ databases">
        <title>Genome sequencing of Clostridium botulinum Groups I-IV and Clostridium butyricum.</title>
        <authorList>
            <person name="Brunt J."/>
            <person name="Van Vliet A.H.M."/>
            <person name="Stringer S.C."/>
            <person name="Carter A.T."/>
            <person name="Peck M.W."/>
        </authorList>
    </citation>
    <scope>NUCLEOTIDE SEQUENCE [LARGE SCALE GENOMIC DNA]</scope>
    <source>
        <strain evidence="1 2">IFR 18/094</strain>
    </source>
</reference>
<dbReference type="AlphaFoldDB" id="A0A6M0RDB7"/>
<evidence type="ECO:0000313" key="2">
    <source>
        <dbReference type="Proteomes" id="UP000473885"/>
    </source>
</evidence>
<name>A0A6M0RDB7_9CLOT</name>
<proteinExistence type="predicted"/>
<dbReference type="Proteomes" id="UP000473885">
    <property type="component" value="Unassembled WGS sequence"/>
</dbReference>
<comment type="caution">
    <text evidence="1">The sequence shown here is derived from an EMBL/GenBank/DDBJ whole genome shotgun (WGS) entry which is preliminary data.</text>
</comment>
<evidence type="ECO:0000313" key="1">
    <source>
        <dbReference type="EMBL" id="NEZ47278.1"/>
    </source>
</evidence>
<dbReference type="EMBL" id="SXDP01000006">
    <property type="protein sequence ID" value="NEZ47278.1"/>
    <property type="molecule type" value="Genomic_DNA"/>
</dbReference>